<evidence type="ECO:0000313" key="7">
    <source>
        <dbReference type="Proteomes" id="UP000789524"/>
    </source>
</evidence>
<name>A0A8J2QN23_9NEOP</name>
<dbReference type="CDD" id="cd18793">
    <property type="entry name" value="SF2_C_SNF"/>
    <property type="match status" value="1"/>
</dbReference>
<dbReference type="PANTHER" id="PTHR45626:SF50">
    <property type="entry name" value="TRANSCRIPTION TERMINATION FACTOR 2"/>
    <property type="match status" value="1"/>
</dbReference>
<evidence type="ECO:0000256" key="2">
    <source>
        <dbReference type="ARBA" id="ARBA00022801"/>
    </source>
</evidence>
<keyword evidence="2" id="KW-0378">Hydrolase</keyword>
<feature type="region of interest" description="Disordered" evidence="4">
    <location>
        <begin position="127"/>
        <end position="150"/>
    </location>
</feature>
<protein>
    <submittedName>
        <fullName evidence="6">(African queen) hypothetical protein</fullName>
    </submittedName>
</protein>
<dbReference type="SMART" id="SM00490">
    <property type="entry name" value="HELICc"/>
    <property type="match status" value="1"/>
</dbReference>
<evidence type="ECO:0000256" key="1">
    <source>
        <dbReference type="ARBA" id="ARBA00022741"/>
    </source>
</evidence>
<evidence type="ECO:0000259" key="5">
    <source>
        <dbReference type="PROSITE" id="PS51194"/>
    </source>
</evidence>
<dbReference type="InterPro" id="IPR027417">
    <property type="entry name" value="P-loop_NTPase"/>
</dbReference>
<accession>A0A8J2QN23</accession>
<keyword evidence="7" id="KW-1185">Reference proteome</keyword>
<dbReference type="Proteomes" id="UP000789524">
    <property type="component" value="Unassembled WGS sequence"/>
</dbReference>
<dbReference type="EMBL" id="CAKASE010000054">
    <property type="protein sequence ID" value="CAG9565695.1"/>
    <property type="molecule type" value="Genomic_DNA"/>
</dbReference>
<gene>
    <name evidence="6" type="ORF">DCHRY22_LOCUS6488</name>
</gene>
<dbReference type="SUPFAM" id="SSF52540">
    <property type="entry name" value="P-loop containing nucleoside triphosphate hydrolases"/>
    <property type="match status" value="1"/>
</dbReference>
<comment type="caution">
    <text evidence="6">The sequence shown here is derived from an EMBL/GenBank/DDBJ whole genome shotgun (WGS) entry which is preliminary data.</text>
</comment>
<evidence type="ECO:0000313" key="6">
    <source>
        <dbReference type="EMBL" id="CAG9565695.1"/>
    </source>
</evidence>
<dbReference type="OrthoDB" id="423559at2759"/>
<dbReference type="GO" id="GO:0005524">
    <property type="term" value="F:ATP binding"/>
    <property type="evidence" value="ECO:0007669"/>
    <property type="project" value="UniProtKB-KW"/>
</dbReference>
<reference evidence="6" key="1">
    <citation type="submission" date="2021-09" db="EMBL/GenBank/DDBJ databases">
        <authorList>
            <person name="Martin H S."/>
        </authorList>
    </citation>
    <scope>NUCLEOTIDE SEQUENCE</scope>
</reference>
<dbReference type="AlphaFoldDB" id="A0A8J2QN23"/>
<dbReference type="GO" id="GO:0008094">
    <property type="term" value="F:ATP-dependent activity, acting on DNA"/>
    <property type="evidence" value="ECO:0007669"/>
    <property type="project" value="TreeGrafter"/>
</dbReference>
<keyword evidence="3" id="KW-0067">ATP-binding</keyword>
<dbReference type="PANTHER" id="PTHR45626">
    <property type="entry name" value="TRANSCRIPTION TERMINATION FACTOR 2-RELATED"/>
    <property type="match status" value="1"/>
</dbReference>
<dbReference type="Gene3D" id="3.40.50.300">
    <property type="entry name" value="P-loop containing nucleotide triphosphate hydrolases"/>
    <property type="match status" value="1"/>
</dbReference>
<organism evidence="6 7">
    <name type="scientific">Danaus chrysippus</name>
    <name type="common">African queen</name>
    <dbReference type="NCBI Taxonomy" id="151541"/>
    <lineage>
        <taxon>Eukaryota</taxon>
        <taxon>Metazoa</taxon>
        <taxon>Ecdysozoa</taxon>
        <taxon>Arthropoda</taxon>
        <taxon>Hexapoda</taxon>
        <taxon>Insecta</taxon>
        <taxon>Pterygota</taxon>
        <taxon>Neoptera</taxon>
        <taxon>Endopterygota</taxon>
        <taxon>Lepidoptera</taxon>
        <taxon>Glossata</taxon>
        <taxon>Ditrysia</taxon>
        <taxon>Papilionoidea</taxon>
        <taxon>Nymphalidae</taxon>
        <taxon>Danainae</taxon>
        <taxon>Danaini</taxon>
        <taxon>Danaina</taxon>
        <taxon>Danaus</taxon>
        <taxon>Anosia</taxon>
    </lineage>
</organism>
<dbReference type="PROSITE" id="PS51194">
    <property type="entry name" value="HELICASE_CTER"/>
    <property type="match status" value="1"/>
</dbReference>
<dbReference type="GO" id="GO:0006281">
    <property type="term" value="P:DNA repair"/>
    <property type="evidence" value="ECO:0007669"/>
    <property type="project" value="TreeGrafter"/>
</dbReference>
<dbReference type="GO" id="GO:0005634">
    <property type="term" value="C:nucleus"/>
    <property type="evidence" value="ECO:0007669"/>
    <property type="project" value="TreeGrafter"/>
</dbReference>
<dbReference type="InterPro" id="IPR001650">
    <property type="entry name" value="Helicase_C-like"/>
</dbReference>
<dbReference type="GO" id="GO:0016787">
    <property type="term" value="F:hydrolase activity"/>
    <property type="evidence" value="ECO:0007669"/>
    <property type="project" value="UniProtKB-KW"/>
</dbReference>
<feature type="domain" description="Helicase C-terminal" evidence="5">
    <location>
        <begin position="176"/>
        <end position="343"/>
    </location>
</feature>
<evidence type="ECO:0000256" key="3">
    <source>
        <dbReference type="ARBA" id="ARBA00022840"/>
    </source>
</evidence>
<proteinExistence type="predicted"/>
<dbReference type="InterPro" id="IPR050628">
    <property type="entry name" value="SNF2_RAD54_helicase_TF"/>
</dbReference>
<keyword evidence="1" id="KW-0547">Nucleotide-binding</keyword>
<dbReference type="Pfam" id="PF00271">
    <property type="entry name" value="Helicase_C"/>
    <property type="match status" value="1"/>
</dbReference>
<sequence>MLIDNLPEDAVVFFSVEAHFHISLVYVDRPRTIAHLKNNIRDAIGNIPIDMLRRVDTNLKNRLHQCMRNGGAKPVKSHEILVLLLRLRQVCCHCGLIAAMLDPDDTPDVVEDQGGADLMEELNKLSLEDSRSKRKSKDKNDDVEDDPGEATTAAEAIRSVLSPNNPVFNLDRQSSKIKAVMECLNKNVFPNKGEKAVVVSQWTSVLHLVQKGLDARGVGCVTLSGAVPVTARAALVNALNDAKSDVKVMLLSLCAGGVGLNLCGANHLLLLDPHWNPQLEEQAQDRIYRVGQQKHVHIYRFMCVGTVEQTIRKLQDVKLKMADNVLTGARNTNASKLTIEDLKMLFNMGPQNEA</sequence>
<dbReference type="InterPro" id="IPR049730">
    <property type="entry name" value="SNF2/RAD54-like_C"/>
</dbReference>
<evidence type="ECO:0000256" key="4">
    <source>
        <dbReference type="SAM" id="MobiDB-lite"/>
    </source>
</evidence>